<keyword evidence="1" id="KW-1133">Transmembrane helix</keyword>
<gene>
    <name evidence="3" type="ORF">TeGR_g12722</name>
</gene>
<evidence type="ECO:0000256" key="2">
    <source>
        <dbReference type="SAM" id="SignalP"/>
    </source>
</evidence>
<protein>
    <submittedName>
        <fullName evidence="3">Uncharacterized protein</fullName>
    </submittedName>
</protein>
<keyword evidence="2" id="KW-0732">Signal</keyword>
<dbReference type="Gene3D" id="2.170.150.20">
    <property type="entry name" value="Peptide methionine sulfoxide reductase"/>
    <property type="match status" value="1"/>
</dbReference>
<feature type="chain" id="PRO_5046732650" evidence="2">
    <location>
        <begin position="32"/>
        <end position="256"/>
    </location>
</feature>
<proteinExistence type="predicted"/>
<organism evidence="3 4">
    <name type="scientific">Tetraparma gracilis</name>
    <dbReference type="NCBI Taxonomy" id="2962635"/>
    <lineage>
        <taxon>Eukaryota</taxon>
        <taxon>Sar</taxon>
        <taxon>Stramenopiles</taxon>
        <taxon>Ochrophyta</taxon>
        <taxon>Bolidophyceae</taxon>
        <taxon>Parmales</taxon>
        <taxon>Triparmaceae</taxon>
        <taxon>Tetraparma</taxon>
    </lineage>
</organism>
<sequence>MRPVGIRLSSDSSMVPLVVVLLLGSVLQATSEEQCGGGAPMTDLLYGSADHYEVADTICCNNHVFAEYRGFLEDVNFWPVVDANWERGERTVFFDSVCGKPLFVAPVGRSYEEFKHESNEHGWPSFRPEETVAENVIVHVSGRMESVCGTHLGHNLPDFAGPRYCIDLVCMSGKEVITISDEEGQPHNATNLTSTFDSENFSHLEGMAAGQIVPTWFVVLLSLIGFLILSAVVYNACRRGKGNEKTSPTMSTAALT</sequence>
<comment type="caution">
    <text evidence="3">The sequence shown here is derived from an EMBL/GenBank/DDBJ whole genome shotgun (WGS) entry which is preliminary data.</text>
</comment>
<dbReference type="Proteomes" id="UP001165060">
    <property type="component" value="Unassembled WGS sequence"/>
</dbReference>
<dbReference type="SUPFAM" id="SSF51316">
    <property type="entry name" value="Mss4-like"/>
    <property type="match status" value="1"/>
</dbReference>
<keyword evidence="1" id="KW-0472">Membrane</keyword>
<evidence type="ECO:0000256" key="1">
    <source>
        <dbReference type="SAM" id="Phobius"/>
    </source>
</evidence>
<feature type="signal peptide" evidence="2">
    <location>
        <begin position="1"/>
        <end position="31"/>
    </location>
</feature>
<evidence type="ECO:0000313" key="3">
    <source>
        <dbReference type="EMBL" id="GMI25285.1"/>
    </source>
</evidence>
<keyword evidence="1" id="KW-0812">Transmembrane</keyword>
<accession>A0ABQ6MFV1</accession>
<evidence type="ECO:0000313" key="4">
    <source>
        <dbReference type="Proteomes" id="UP001165060"/>
    </source>
</evidence>
<reference evidence="3 4" key="1">
    <citation type="journal article" date="2023" name="Commun. Biol.">
        <title>Genome analysis of Parmales, the sister group of diatoms, reveals the evolutionary specialization of diatoms from phago-mixotrophs to photoautotrophs.</title>
        <authorList>
            <person name="Ban H."/>
            <person name="Sato S."/>
            <person name="Yoshikawa S."/>
            <person name="Yamada K."/>
            <person name="Nakamura Y."/>
            <person name="Ichinomiya M."/>
            <person name="Sato N."/>
            <person name="Blanc-Mathieu R."/>
            <person name="Endo H."/>
            <person name="Kuwata A."/>
            <person name="Ogata H."/>
        </authorList>
    </citation>
    <scope>NUCLEOTIDE SEQUENCE [LARGE SCALE GENOMIC DNA]</scope>
</reference>
<name>A0ABQ6MFV1_9STRA</name>
<dbReference type="InterPro" id="IPR011057">
    <property type="entry name" value="Mss4-like_sf"/>
</dbReference>
<feature type="transmembrane region" description="Helical" evidence="1">
    <location>
        <begin position="216"/>
        <end position="237"/>
    </location>
</feature>
<dbReference type="EMBL" id="BRYB01000211">
    <property type="protein sequence ID" value="GMI25285.1"/>
    <property type="molecule type" value="Genomic_DNA"/>
</dbReference>
<keyword evidence="4" id="KW-1185">Reference proteome</keyword>